<evidence type="ECO:0000256" key="2">
    <source>
        <dbReference type="ARBA" id="ARBA00023015"/>
    </source>
</evidence>
<proteinExistence type="inferred from homology"/>
<keyword evidence="8" id="KW-1185">Reference proteome</keyword>
<dbReference type="Proteomes" id="UP000198656">
    <property type="component" value="Unassembled WGS sequence"/>
</dbReference>
<dbReference type="STRING" id="1121419.SAMN05443529_13926"/>
<sequence>MFFPKDKKIQLDEELYERCYHRVFNALNLIIRDPELAKDAVQEGFYKAFCNFNQLREQNKFCAWVMSIAINQAKNMLQKNSRQVLTSETELSNQINSSGYNPPDPVSDLVLLKDEVENVLTKLNVADREILVLKYFSDYSTEEIAAILEISTQNVNQRLRRARERYRIKNTLNKSSESLEGCGQ</sequence>
<evidence type="ECO:0000256" key="4">
    <source>
        <dbReference type="ARBA" id="ARBA00023163"/>
    </source>
</evidence>
<dbReference type="InterPro" id="IPR013249">
    <property type="entry name" value="RNA_pol_sigma70_r4_t2"/>
</dbReference>
<dbReference type="SUPFAM" id="SSF88946">
    <property type="entry name" value="Sigma2 domain of RNA polymerase sigma factors"/>
    <property type="match status" value="1"/>
</dbReference>
<gene>
    <name evidence="7" type="ORF">SAMN05443529_13926</name>
</gene>
<dbReference type="InterPro" id="IPR036388">
    <property type="entry name" value="WH-like_DNA-bd_sf"/>
</dbReference>
<feature type="domain" description="RNA polymerase sigma factor 70 region 4 type 2" evidence="6">
    <location>
        <begin position="114"/>
        <end position="165"/>
    </location>
</feature>
<name>A0A1G8KM34_9FIRM</name>
<dbReference type="PANTHER" id="PTHR43133">
    <property type="entry name" value="RNA POLYMERASE ECF-TYPE SIGMA FACTO"/>
    <property type="match status" value="1"/>
</dbReference>
<evidence type="ECO:0000313" key="7">
    <source>
        <dbReference type="EMBL" id="SDI44469.1"/>
    </source>
</evidence>
<dbReference type="Gene3D" id="1.10.1740.10">
    <property type="match status" value="1"/>
</dbReference>
<dbReference type="Gene3D" id="1.10.10.10">
    <property type="entry name" value="Winged helix-like DNA-binding domain superfamily/Winged helix DNA-binding domain"/>
    <property type="match status" value="1"/>
</dbReference>
<organism evidence="7 8">
    <name type="scientific">Desulfosporosinus hippei DSM 8344</name>
    <dbReference type="NCBI Taxonomy" id="1121419"/>
    <lineage>
        <taxon>Bacteria</taxon>
        <taxon>Bacillati</taxon>
        <taxon>Bacillota</taxon>
        <taxon>Clostridia</taxon>
        <taxon>Eubacteriales</taxon>
        <taxon>Desulfitobacteriaceae</taxon>
        <taxon>Desulfosporosinus</taxon>
    </lineage>
</organism>
<dbReference type="Pfam" id="PF08281">
    <property type="entry name" value="Sigma70_r4_2"/>
    <property type="match status" value="1"/>
</dbReference>
<evidence type="ECO:0000256" key="3">
    <source>
        <dbReference type="ARBA" id="ARBA00023082"/>
    </source>
</evidence>
<dbReference type="InterPro" id="IPR013324">
    <property type="entry name" value="RNA_pol_sigma_r3/r4-like"/>
</dbReference>
<comment type="similarity">
    <text evidence="1">Belongs to the sigma-70 factor family. ECF subfamily.</text>
</comment>
<evidence type="ECO:0000313" key="8">
    <source>
        <dbReference type="Proteomes" id="UP000198656"/>
    </source>
</evidence>
<dbReference type="AlphaFoldDB" id="A0A1G8KM34"/>
<dbReference type="PANTHER" id="PTHR43133:SF51">
    <property type="entry name" value="RNA POLYMERASE SIGMA FACTOR"/>
    <property type="match status" value="1"/>
</dbReference>
<dbReference type="EMBL" id="FNCP01000039">
    <property type="protein sequence ID" value="SDI44469.1"/>
    <property type="molecule type" value="Genomic_DNA"/>
</dbReference>
<feature type="domain" description="RNA polymerase sigma-70 region 2" evidence="5">
    <location>
        <begin position="15"/>
        <end position="82"/>
    </location>
</feature>
<dbReference type="InterPro" id="IPR014284">
    <property type="entry name" value="RNA_pol_sigma-70_dom"/>
</dbReference>
<dbReference type="InterPro" id="IPR013325">
    <property type="entry name" value="RNA_pol_sigma_r2"/>
</dbReference>
<dbReference type="GO" id="GO:0016987">
    <property type="term" value="F:sigma factor activity"/>
    <property type="evidence" value="ECO:0007669"/>
    <property type="project" value="UniProtKB-KW"/>
</dbReference>
<dbReference type="SUPFAM" id="SSF88659">
    <property type="entry name" value="Sigma3 and sigma4 domains of RNA polymerase sigma factors"/>
    <property type="match status" value="1"/>
</dbReference>
<dbReference type="GO" id="GO:0003677">
    <property type="term" value="F:DNA binding"/>
    <property type="evidence" value="ECO:0007669"/>
    <property type="project" value="InterPro"/>
</dbReference>
<dbReference type="NCBIfam" id="TIGR02937">
    <property type="entry name" value="sigma70-ECF"/>
    <property type="match status" value="1"/>
</dbReference>
<dbReference type="InterPro" id="IPR039425">
    <property type="entry name" value="RNA_pol_sigma-70-like"/>
</dbReference>
<keyword evidence="2" id="KW-0805">Transcription regulation</keyword>
<dbReference type="CDD" id="cd06171">
    <property type="entry name" value="Sigma70_r4"/>
    <property type="match status" value="1"/>
</dbReference>
<dbReference type="GO" id="GO:0006352">
    <property type="term" value="P:DNA-templated transcription initiation"/>
    <property type="evidence" value="ECO:0007669"/>
    <property type="project" value="InterPro"/>
</dbReference>
<evidence type="ECO:0000259" key="5">
    <source>
        <dbReference type="Pfam" id="PF04542"/>
    </source>
</evidence>
<evidence type="ECO:0000256" key="1">
    <source>
        <dbReference type="ARBA" id="ARBA00010641"/>
    </source>
</evidence>
<dbReference type="Pfam" id="PF04542">
    <property type="entry name" value="Sigma70_r2"/>
    <property type="match status" value="1"/>
</dbReference>
<dbReference type="InterPro" id="IPR007627">
    <property type="entry name" value="RNA_pol_sigma70_r2"/>
</dbReference>
<dbReference type="RefSeq" id="WP_092335653.1">
    <property type="nucleotide sequence ID" value="NZ_FNCP01000039.1"/>
</dbReference>
<accession>A0A1G8KM34</accession>
<evidence type="ECO:0000259" key="6">
    <source>
        <dbReference type="Pfam" id="PF08281"/>
    </source>
</evidence>
<protein>
    <submittedName>
        <fullName evidence="7">RNA polymerase sigma-70 factor, ECF subfamily</fullName>
    </submittedName>
</protein>
<keyword evidence="4" id="KW-0804">Transcription</keyword>
<dbReference type="OrthoDB" id="9782703at2"/>
<keyword evidence="3" id="KW-0731">Sigma factor</keyword>
<reference evidence="8" key="1">
    <citation type="submission" date="2016-10" db="EMBL/GenBank/DDBJ databases">
        <authorList>
            <person name="Varghese N."/>
            <person name="Submissions S."/>
        </authorList>
    </citation>
    <scope>NUCLEOTIDE SEQUENCE [LARGE SCALE GENOMIC DNA]</scope>
    <source>
        <strain evidence="8">DSM 8344</strain>
    </source>
</reference>